<keyword evidence="2" id="KW-1185">Reference proteome</keyword>
<comment type="caution">
    <text evidence="1">The sequence shown here is derived from an EMBL/GenBank/DDBJ whole genome shotgun (WGS) entry which is preliminary data.</text>
</comment>
<gene>
    <name evidence="1" type="ORF">GCM10017600_41490</name>
</gene>
<dbReference type="Proteomes" id="UP001143474">
    <property type="component" value="Unassembled WGS sequence"/>
</dbReference>
<reference evidence="1" key="2">
    <citation type="submission" date="2023-01" db="EMBL/GenBank/DDBJ databases">
        <authorList>
            <person name="Sun Q."/>
            <person name="Evtushenko L."/>
        </authorList>
    </citation>
    <scope>NUCLEOTIDE SEQUENCE</scope>
    <source>
        <strain evidence="1">VKM Ac-2007</strain>
    </source>
</reference>
<dbReference type="EMBL" id="BSEV01000009">
    <property type="protein sequence ID" value="GLK10743.1"/>
    <property type="molecule type" value="Genomic_DNA"/>
</dbReference>
<organism evidence="1 2">
    <name type="scientific">Streptosporangium carneum</name>
    <dbReference type="NCBI Taxonomy" id="47481"/>
    <lineage>
        <taxon>Bacteria</taxon>
        <taxon>Bacillati</taxon>
        <taxon>Actinomycetota</taxon>
        <taxon>Actinomycetes</taxon>
        <taxon>Streptosporangiales</taxon>
        <taxon>Streptosporangiaceae</taxon>
        <taxon>Streptosporangium</taxon>
    </lineage>
</organism>
<evidence type="ECO:0000313" key="1">
    <source>
        <dbReference type="EMBL" id="GLK10743.1"/>
    </source>
</evidence>
<reference evidence="1" key="1">
    <citation type="journal article" date="2014" name="Int. J. Syst. Evol. Microbiol.">
        <title>Complete genome sequence of Corynebacterium casei LMG S-19264T (=DSM 44701T), isolated from a smear-ripened cheese.</title>
        <authorList>
            <consortium name="US DOE Joint Genome Institute (JGI-PGF)"/>
            <person name="Walter F."/>
            <person name="Albersmeier A."/>
            <person name="Kalinowski J."/>
            <person name="Ruckert C."/>
        </authorList>
    </citation>
    <scope>NUCLEOTIDE SEQUENCE</scope>
    <source>
        <strain evidence="1">VKM Ac-2007</strain>
    </source>
</reference>
<evidence type="ECO:0000313" key="2">
    <source>
        <dbReference type="Proteomes" id="UP001143474"/>
    </source>
</evidence>
<accession>A0A9W6I300</accession>
<protein>
    <submittedName>
        <fullName evidence="1">Uncharacterized protein</fullName>
    </submittedName>
</protein>
<dbReference type="RefSeq" id="WP_271219159.1">
    <property type="nucleotide sequence ID" value="NZ_BAAAVD010000039.1"/>
</dbReference>
<sequence length="69" mass="8078">MVVGYSSRRGYRLQQLFKALLDACPEDRRWIYAGLKNFSHLDFIPAETQNKPVFRATRRLAKILNATKH</sequence>
<proteinExistence type="predicted"/>
<name>A0A9W6I300_9ACTN</name>
<dbReference type="AlphaFoldDB" id="A0A9W6I300"/>